<dbReference type="GO" id="GO:0016236">
    <property type="term" value="P:macroautophagy"/>
    <property type="evidence" value="ECO:0007669"/>
    <property type="project" value="TreeGrafter"/>
</dbReference>
<dbReference type="InterPro" id="IPR038407">
    <property type="entry name" value="v-SNARE_N_sf"/>
</dbReference>
<evidence type="ECO:0000256" key="8">
    <source>
        <dbReference type="ARBA" id="ARBA00023136"/>
    </source>
</evidence>
<feature type="domain" description="T-SNARE coiled-coil homology" evidence="11">
    <location>
        <begin position="127"/>
        <end position="194"/>
    </location>
</feature>
<keyword evidence="8 10" id="KW-0472">Membrane</keyword>
<dbReference type="PANTHER" id="PTHR21230:SF26">
    <property type="entry name" value="VESICLE TRANSPORT THROUGH INTERACTION WITH T-SNARES HOMOLOG 1A"/>
    <property type="match status" value="1"/>
</dbReference>
<dbReference type="GO" id="GO:0048280">
    <property type="term" value="P:vesicle fusion with Golgi apparatus"/>
    <property type="evidence" value="ECO:0007669"/>
    <property type="project" value="TreeGrafter"/>
</dbReference>
<evidence type="ECO:0000313" key="12">
    <source>
        <dbReference type="EMBL" id="OJD31805.1"/>
    </source>
</evidence>
<gene>
    <name evidence="12" type="ORF">BKCO1_4400064</name>
</gene>
<reference evidence="12 13" key="1">
    <citation type="submission" date="2016-10" db="EMBL/GenBank/DDBJ databases">
        <title>Proteomics and genomics reveal pathogen-plant mechanisms compatible with a hemibiotrophic lifestyle of Diplodia corticola.</title>
        <authorList>
            <person name="Fernandes I."/>
            <person name="De Jonge R."/>
            <person name="Van De Peer Y."/>
            <person name="Devreese B."/>
            <person name="Alves A."/>
            <person name="Esteves A.C."/>
        </authorList>
    </citation>
    <scope>NUCLEOTIDE SEQUENCE [LARGE SCALE GENOMIC DNA]</scope>
    <source>
        <strain evidence="12 13">CBS 112549</strain>
    </source>
</reference>
<feature type="coiled-coil region" evidence="9">
    <location>
        <begin position="14"/>
        <end position="96"/>
    </location>
</feature>
<dbReference type="GO" id="GO:0042147">
    <property type="term" value="P:retrograde transport, endosome to Golgi"/>
    <property type="evidence" value="ECO:0007669"/>
    <property type="project" value="TreeGrafter"/>
</dbReference>
<dbReference type="InterPro" id="IPR007705">
    <property type="entry name" value="Vesicle_trsprt_v-SNARE_N"/>
</dbReference>
<evidence type="ECO:0000256" key="4">
    <source>
        <dbReference type="ARBA" id="ARBA00022692"/>
    </source>
</evidence>
<keyword evidence="4 10" id="KW-0812">Transmembrane</keyword>
<dbReference type="GeneID" id="31016383"/>
<dbReference type="Pfam" id="PF05008">
    <property type="entry name" value="V-SNARE"/>
    <property type="match status" value="1"/>
</dbReference>
<evidence type="ECO:0000256" key="5">
    <source>
        <dbReference type="ARBA" id="ARBA00022927"/>
    </source>
</evidence>
<comment type="subcellular location">
    <subcellularLocation>
        <location evidence="1">Membrane</location>
        <topology evidence="1">Single-pass type IV membrane protein</topology>
    </subcellularLocation>
</comment>
<dbReference type="SUPFAM" id="SSF47661">
    <property type="entry name" value="t-snare proteins"/>
    <property type="match status" value="1"/>
</dbReference>
<feature type="transmembrane region" description="Helical" evidence="10">
    <location>
        <begin position="199"/>
        <end position="221"/>
    </location>
</feature>
<evidence type="ECO:0000256" key="7">
    <source>
        <dbReference type="ARBA" id="ARBA00023054"/>
    </source>
</evidence>
<dbReference type="OrthoDB" id="430637at2759"/>
<accession>A0A1J9RWE9</accession>
<keyword evidence="5" id="KW-0653">Protein transport</keyword>
<dbReference type="Pfam" id="PF12352">
    <property type="entry name" value="V-SNARE_C"/>
    <property type="match status" value="1"/>
</dbReference>
<dbReference type="Gene3D" id="1.20.5.110">
    <property type="match status" value="1"/>
</dbReference>
<dbReference type="GO" id="GO:0005789">
    <property type="term" value="C:endoplasmic reticulum membrane"/>
    <property type="evidence" value="ECO:0007669"/>
    <property type="project" value="TreeGrafter"/>
</dbReference>
<comment type="similarity">
    <text evidence="2">Belongs to the VTI1 family.</text>
</comment>
<evidence type="ECO:0000256" key="6">
    <source>
        <dbReference type="ARBA" id="ARBA00022989"/>
    </source>
</evidence>
<dbReference type="InterPro" id="IPR000727">
    <property type="entry name" value="T_SNARE_dom"/>
</dbReference>
<name>A0A1J9RWE9_9PEZI</name>
<dbReference type="SUPFAM" id="SSF58038">
    <property type="entry name" value="SNARE fusion complex"/>
    <property type="match status" value="1"/>
</dbReference>
<proteinExistence type="inferred from homology"/>
<evidence type="ECO:0000256" key="3">
    <source>
        <dbReference type="ARBA" id="ARBA00022448"/>
    </source>
</evidence>
<dbReference type="CDD" id="cd15862">
    <property type="entry name" value="SNARE_Vti1"/>
    <property type="match status" value="1"/>
</dbReference>
<dbReference type="GO" id="GO:0006891">
    <property type="term" value="P:intra-Golgi vesicle-mediated transport"/>
    <property type="evidence" value="ECO:0007669"/>
    <property type="project" value="TreeGrafter"/>
</dbReference>
<organism evidence="12 13">
    <name type="scientific">Diplodia corticola</name>
    <dbReference type="NCBI Taxonomy" id="236234"/>
    <lineage>
        <taxon>Eukaryota</taxon>
        <taxon>Fungi</taxon>
        <taxon>Dikarya</taxon>
        <taxon>Ascomycota</taxon>
        <taxon>Pezizomycotina</taxon>
        <taxon>Dothideomycetes</taxon>
        <taxon>Dothideomycetes incertae sedis</taxon>
        <taxon>Botryosphaeriales</taxon>
        <taxon>Botryosphaeriaceae</taxon>
        <taxon>Diplodia</taxon>
    </lineage>
</organism>
<dbReference type="FunFam" id="1.20.5.110:FF:000002">
    <property type="entry name" value="Vesicle transport through interaction with t-SNAREsB"/>
    <property type="match status" value="1"/>
</dbReference>
<dbReference type="GO" id="GO:0005829">
    <property type="term" value="C:cytosol"/>
    <property type="evidence" value="ECO:0007669"/>
    <property type="project" value="GOC"/>
</dbReference>
<dbReference type="AlphaFoldDB" id="A0A1J9RWE9"/>
<evidence type="ECO:0000313" key="13">
    <source>
        <dbReference type="Proteomes" id="UP000183809"/>
    </source>
</evidence>
<evidence type="ECO:0000259" key="11">
    <source>
        <dbReference type="SMART" id="SM00397"/>
    </source>
</evidence>
<dbReference type="Proteomes" id="UP000183809">
    <property type="component" value="Unassembled WGS sequence"/>
</dbReference>
<dbReference type="GO" id="GO:0005484">
    <property type="term" value="F:SNAP receptor activity"/>
    <property type="evidence" value="ECO:0007669"/>
    <property type="project" value="TreeGrafter"/>
</dbReference>
<dbReference type="GO" id="GO:0006886">
    <property type="term" value="P:intracellular protein transport"/>
    <property type="evidence" value="ECO:0007669"/>
    <property type="project" value="InterPro"/>
</dbReference>
<dbReference type="GO" id="GO:0005794">
    <property type="term" value="C:Golgi apparatus"/>
    <property type="evidence" value="ECO:0007669"/>
    <property type="project" value="TreeGrafter"/>
</dbReference>
<protein>
    <submittedName>
        <fullName evidence="12">Vesicle transport v-snare protein</fullName>
    </submittedName>
</protein>
<dbReference type="InterPro" id="IPR010989">
    <property type="entry name" value="SNARE"/>
</dbReference>
<keyword evidence="7 9" id="KW-0175">Coiled coil</keyword>
<keyword evidence="13" id="KW-1185">Reference proteome</keyword>
<dbReference type="STRING" id="236234.A0A1J9RWE9"/>
<comment type="caution">
    <text evidence="12">The sequence shown here is derived from an EMBL/GenBank/DDBJ whole genome shotgun (WGS) entry which is preliminary data.</text>
</comment>
<dbReference type="GO" id="GO:0006896">
    <property type="term" value="P:Golgi to vacuole transport"/>
    <property type="evidence" value="ECO:0007669"/>
    <property type="project" value="TreeGrafter"/>
</dbReference>
<dbReference type="EMBL" id="MNUE01000044">
    <property type="protein sequence ID" value="OJD31805.1"/>
    <property type="molecule type" value="Genomic_DNA"/>
</dbReference>
<keyword evidence="3" id="KW-0813">Transport</keyword>
<evidence type="ECO:0000256" key="10">
    <source>
        <dbReference type="SAM" id="Phobius"/>
    </source>
</evidence>
<dbReference type="GO" id="GO:0031201">
    <property type="term" value="C:SNARE complex"/>
    <property type="evidence" value="ECO:0007669"/>
    <property type="project" value="TreeGrafter"/>
</dbReference>
<keyword evidence="6 10" id="KW-1133">Transmembrane helix</keyword>
<dbReference type="RefSeq" id="XP_020128065.1">
    <property type="nucleotide sequence ID" value="XM_020276122.1"/>
</dbReference>
<evidence type="ECO:0000256" key="9">
    <source>
        <dbReference type="SAM" id="Coils"/>
    </source>
</evidence>
<dbReference type="GO" id="GO:0031902">
    <property type="term" value="C:late endosome membrane"/>
    <property type="evidence" value="ECO:0007669"/>
    <property type="project" value="TreeGrafter"/>
</dbReference>
<dbReference type="PANTHER" id="PTHR21230">
    <property type="entry name" value="VESICLE TRANSPORT V-SNARE PROTEIN VTI1-RELATED"/>
    <property type="match status" value="1"/>
</dbReference>
<evidence type="ECO:0000256" key="1">
    <source>
        <dbReference type="ARBA" id="ARBA00004211"/>
    </source>
</evidence>
<dbReference type="GO" id="GO:0000149">
    <property type="term" value="F:SNARE binding"/>
    <property type="evidence" value="ECO:0007669"/>
    <property type="project" value="TreeGrafter"/>
</dbReference>
<dbReference type="GO" id="GO:0012507">
    <property type="term" value="C:ER to Golgi transport vesicle membrane"/>
    <property type="evidence" value="ECO:0007669"/>
    <property type="project" value="TreeGrafter"/>
</dbReference>
<dbReference type="SMART" id="SM00397">
    <property type="entry name" value="t_SNARE"/>
    <property type="match status" value="1"/>
</dbReference>
<sequence>MADIMDSEAGSERFASYEAELKLVQADLQQKLDQIPELSGEPRKAAIRQAERAQEEAKELLDQMRIEKPNIPGPAKNKVNQRFRNLQQDVDDLGRKLTSLASDRRALFGNRYSDNPTADDQLEQRQQLLSGTDRLERSSGRLRDSHRIALETEDIGRNTLADLASQRETIERTRQNLLESESYTDRSIKTLRGMARRMATNRVITIAIITALVLLIIAVIVSKFR</sequence>
<dbReference type="Gene3D" id="1.20.58.400">
    <property type="entry name" value="t-snare proteins"/>
    <property type="match status" value="1"/>
</dbReference>
<evidence type="ECO:0000256" key="2">
    <source>
        <dbReference type="ARBA" id="ARBA00006108"/>
    </source>
</evidence>